<feature type="transmembrane region" description="Helical" evidence="1">
    <location>
        <begin position="209"/>
        <end position="232"/>
    </location>
</feature>
<organism evidence="2 3">
    <name type="scientific">Mycena pura</name>
    <dbReference type="NCBI Taxonomy" id="153505"/>
    <lineage>
        <taxon>Eukaryota</taxon>
        <taxon>Fungi</taxon>
        <taxon>Dikarya</taxon>
        <taxon>Basidiomycota</taxon>
        <taxon>Agaricomycotina</taxon>
        <taxon>Agaricomycetes</taxon>
        <taxon>Agaricomycetidae</taxon>
        <taxon>Agaricales</taxon>
        <taxon>Marasmiineae</taxon>
        <taxon>Mycenaceae</taxon>
        <taxon>Mycena</taxon>
    </lineage>
</organism>
<comment type="caution">
    <text evidence="2">The sequence shown here is derived from an EMBL/GenBank/DDBJ whole genome shotgun (WGS) entry which is preliminary data.</text>
</comment>
<dbReference type="EMBL" id="JARJCW010000057">
    <property type="protein sequence ID" value="KAJ7201914.1"/>
    <property type="molecule type" value="Genomic_DNA"/>
</dbReference>
<feature type="transmembrane region" description="Helical" evidence="1">
    <location>
        <begin position="6"/>
        <end position="27"/>
    </location>
</feature>
<accession>A0AAD6YA99</accession>
<evidence type="ECO:0000313" key="3">
    <source>
        <dbReference type="Proteomes" id="UP001219525"/>
    </source>
</evidence>
<feature type="non-terminal residue" evidence="2">
    <location>
        <position position="1"/>
    </location>
</feature>
<keyword evidence="1" id="KW-1133">Transmembrane helix</keyword>
<feature type="transmembrane region" description="Helical" evidence="1">
    <location>
        <begin position="134"/>
        <end position="157"/>
    </location>
</feature>
<keyword evidence="1" id="KW-0472">Membrane</keyword>
<protein>
    <submittedName>
        <fullName evidence="2">Uncharacterized protein</fullName>
    </submittedName>
</protein>
<reference evidence="2" key="1">
    <citation type="submission" date="2023-03" db="EMBL/GenBank/DDBJ databases">
        <title>Massive genome expansion in bonnet fungi (Mycena s.s.) driven by repeated elements and novel gene families across ecological guilds.</title>
        <authorList>
            <consortium name="Lawrence Berkeley National Laboratory"/>
            <person name="Harder C.B."/>
            <person name="Miyauchi S."/>
            <person name="Viragh M."/>
            <person name="Kuo A."/>
            <person name="Thoen E."/>
            <person name="Andreopoulos B."/>
            <person name="Lu D."/>
            <person name="Skrede I."/>
            <person name="Drula E."/>
            <person name="Henrissat B."/>
            <person name="Morin E."/>
            <person name="Kohler A."/>
            <person name="Barry K."/>
            <person name="LaButti K."/>
            <person name="Morin E."/>
            <person name="Salamov A."/>
            <person name="Lipzen A."/>
            <person name="Mereny Z."/>
            <person name="Hegedus B."/>
            <person name="Baldrian P."/>
            <person name="Stursova M."/>
            <person name="Weitz H."/>
            <person name="Taylor A."/>
            <person name="Grigoriev I.V."/>
            <person name="Nagy L.G."/>
            <person name="Martin F."/>
            <person name="Kauserud H."/>
        </authorList>
    </citation>
    <scope>NUCLEOTIDE SEQUENCE</scope>
    <source>
        <strain evidence="2">9144</strain>
    </source>
</reference>
<dbReference type="Proteomes" id="UP001219525">
    <property type="component" value="Unassembled WGS sequence"/>
</dbReference>
<feature type="transmembrane region" description="Helical" evidence="1">
    <location>
        <begin position="238"/>
        <end position="260"/>
    </location>
</feature>
<gene>
    <name evidence="2" type="ORF">GGX14DRAFT_655258</name>
</gene>
<keyword evidence="1" id="KW-0812">Transmembrane</keyword>
<name>A0AAD6YA99_9AGAR</name>
<evidence type="ECO:0000313" key="2">
    <source>
        <dbReference type="EMBL" id="KAJ7201914.1"/>
    </source>
</evidence>
<sequence>PPSSHFLQYFPLVIDSFIYGIYSVLFFQSVQILITRRCANYKLHLGCMVILFFLSTVHVIIAWAWAFITDTATTAIYEVFSLENPQPALYGPDDPFFVHHFAPLIKATYTIAITVADGILIYRCYVIWGHSWRVVSVPAVAYFCTIIGGIVGILPFSGEAERASVAVCLGMTFFTNVLAASLAAGRIWWICRRAFFLLNRDSRRKYSGLTASLLESGLIYPASLLITIIVFFATVSPVSVLICMAALYHIVGIAPTLIIVRVGLGVSADDVEKCITISQPTVTDLRIAAQDTMTLELGARRVSMDLMQQTDNTRTLASV</sequence>
<keyword evidence="3" id="KW-1185">Reference proteome</keyword>
<proteinExistence type="predicted"/>
<feature type="transmembrane region" description="Helical" evidence="1">
    <location>
        <begin position="163"/>
        <end position="189"/>
    </location>
</feature>
<dbReference type="AlphaFoldDB" id="A0AAD6YA99"/>
<feature type="transmembrane region" description="Helical" evidence="1">
    <location>
        <begin position="101"/>
        <end position="122"/>
    </location>
</feature>
<evidence type="ECO:0000256" key="1">
    <source>
        <dbReference type="SAM" id="Phobius"/>
    </source>
</evidence>
<feature type="transmembrane region" description="Helical" evidence="1">
    <location>
        <begin position="48"/>
        <end position="68"/>
    </location>
</feature>